<dbReference type="EC" id="2.3.3.9" evidence="10 11"/>
<keyword evidence="6 10" id="KW-0479">Metal-binding</keyword>
<comment type="similarity">
    <text evidence="10 12">Belongs to the malate synthase family. GlcB subfamily.</text>
</comment>
<feature type="domain" description="Malate synthase G alpha-beta insertion" evidence="16">
    <location>
        <begin position="158"/>
        <end position="233"/>
    </location>
</feature>
<dbReference type="Pfam" id="PF01274">
    <property type="entry name" value="MS_TIM-barrel"/>
    <property type="match status" value="1"/>
</dbReference>
<dbReference type="CDD" id="cd00728">
    <property type="entry name" value="malate_synt_G"/>
    <property type="match status" value="1"/>
</dbReference>
<evidence type="ECO:0000256" key="8">
    <source>
        <dbReference type="ARBA" id="ARBA00023097"/>
    </source>
</evidence>
<evidence type="ECO:0000259" key="15">
    <source>
        <dbReference type="Pfam" id="PF20656"/>
    </source>
</evidence>
<dbReference type="InterPro" id="IPR006253">
    <property type="entry name" value="Malate_synthG"/>
</dbReference>
<comment type="cofactor">
    <cofactor evidence="1 10">
        <name>Mg(2+)</name>
        <dbReference type="ChEBI" id="CHEBI:18420"/>
    </cofactor>
</comment>
<keyword evidence="13" id="KW-0175">Coiled coil</keyword>
<keyword evidence="4 10" id="KW-0816">Tricarboxylic acid cycle</keyword>
<dbReference type="PANTHER" id="PTHR42739:SF1">
    <property type="entry name" value="MALATE SYNTHASE G"/>
    <property type="match status" value="1"/>
</dbReference>
<comment type="function">
    <text evidence="10">Involved in the glycolate utilization. Catalyzes the condensation and subsequent hydrolysis of acetyl-coenzyme A (acetyl-CoA) and glyoxylate to form malate and CoA.</text>
</comment>
<dbReference type="RefSeq" id="WP_191273293.1">
    <property type="nucleotide sequence ID" value="NZ_BNDS01000009.1"/>
</dbReference>
<comment type="subunit">
    <text evidence="10">Monomer.</text>
</comment>
<feature type="binding site" evidence="10">
    <location>
        <position position="430"/>
    </location>
    <ligand>
        <name>Mg(2+)</name>
        <dbReference type="ChEBI" id="CHEBI:18420"/>
    </ligand>
</feature>
<keyword evidence="3 10" id="KW-0963">Cytoplasm</keyword>
<accession>A0ABQ3N4G4</accession>
<comment type="subcellular location">
    <subcellularLocation>
        <location evidence="10 12">Cytoplasm</location>
    </subcellularLocation>
</comment>
<dbReference type="InterPro" id="IPR011076">
    <property type="entry name" value="Malate_synth_sf"/>
</dbReference>
<keyword evidence="5 10" id="KW-0808">Transferase</keyword>
<feature type="binding site" evidence="10">
    <location>
        <position position="430"/>
    </location>
    <ligand>
        <name>glyoxylate</name>
        <dbReference type="ChEBI" id="CHEBI:36655"/>
    </ligand>
</feature>
<evidence type="ECO:0000259" key="16">
    <source>
        <dbReference type="Pfam" id="PF20658"/>
    </source>
</evidence>
<evidence type="ECO:0000256" key="12">
    <source>
        <dbReference type="RuleBase" id="RU003572"/>
    </source>
</evidence>
<sequence>MSNYVKAGNLQVAEVLYQFINNEALPGTELNQEKFWYDFEKVVEELASKNKHLLAQRDEMQNKINSWHRENTQFNAADYKQFLQEIGYIEPEVEDFQIMTENVDEEVAIKAGPQLVVPVDNARYALNAANARWGSLYDALYGTDAISEEDGAEHTGGYNPIRGNKVIAFAKDFLDQTAPLRLGSHKDAVQYAIVNGELSVSLATGEAVGLKDTSKFVGYQGNPTDPSEILLKNNGLYFEIQVDRTHPIGQADQAGIKDILLEAALSTIMDCEDSVAAVDAQDKVNVYRNWLGLMKGDLTVSFKKGQKTVERKLNPDRVYTSPLGDEFSLKGRSLMFVRNVGHLMTSNAILDKDGEEIPEGILDAVLTSMIAKHSLLGNGTYQNSDKGSVYIVKPKMHGSKEVAFANELFDRVEDMLGLERNTLKIGVMDEERRTSLNLKACIREVKERIVFINTGFLDRTGDEIHTSMEIGPMIRKNEMKASRWLQSYEKSNVFNGLAAGLQGRAQIGKGMWAMPDLMAEMLKQKIGHPQAGANTAWVPSPTAAVLHALHYHQVDVAERQSQLLKEIKDLCDDILDIPAAVTPAWTPEEVQQELDNNAQGILGYVVRWVDQGIGCSKVPDINNIGLMEDRATLRISSQHIANWLHHGVCTKSQVLETLKRMAKVVDEQNAGDPDYQPMADRYEQSVAFQAACDLVFLGYDQPNGYTEPILHKRRLEAKARLAENII</sequence>
<dbReference type="Pfam" id="PF20656">
    <property type="entry name" value="MS_N"/>
    <property type="match status" value="1"/>
</dbReference>
<feature type="binding site" evidence="10">
    <location>
        <position position="311"/>
    </location>
    <ligand>
        <name>acetyl-CoA</name>
        <dbReference type="ChEBI" id="CHEBI:57288"/>
    </ligand>
</feature>
<evidence type="ECO:0000256" key="2">
    <source>
        <dbReference type="ARBA" id="ARBA00022435"/>
    </source>
</evidence>
<feature type="domain" description="Malate synthase TIM barrel" evidence="14">
    <location>
        <begin position="335"/>
        <end position="568"/>
    </location>
</feature>
<evidence type="ECO:0000313" key="18">
    <source>
        <dbReference type="EMBL" id="GHH98976.1"/>
    </source>
</evidence>
<proteinExistence type="inferred from homology"/>
<feature type="active site" description="Proton donor" evidence="10">
    <location>
        <position position="629"/>
    </location>
</feature>
<evidence type="ECO:0000256" key="13">
    <source>
        <dbReference type="SAM" id="Coils"/>
    </source>
</evidence>
<evidence type="ECO:0000256" key="1">
    <source>
        <dbReference type="ARBA" id="ARBA00001946"/>
    </source>
</evidence>
<evidence type="ECO:0000256" key="9">
    <source>
        <dbReference type="ARBA" id="ARBA00047918"/>
    </source>
</evidence>
<evidence type="ECO:0000256" key="4">
    <source>
        <dbReference type="ARBA" id="ARBA00022532"/>
    </source>
</evidence>
<dbReference type="NCBIfam" id="NF002825">
    <property type="entry name" value="PRK02999.1"/>
    <property type="match status" value="1"/>
</dbReference>
<gene>
    <name evidence="18" type="primary">glcB1</name>
    <name evidence="10" type="synonym">glcB</name>
    <name evidence="18" type="ORF">AM1BK_25190</name>
</gene>
<dbReference type="InterPro" id="IPR048356">
    <property type="entry name" value="MS_N"/>
</dbReference>
<dbReference type="InterPro" id="IPR044856">
    <property type="entry name" value="Malate_synth_C_sf"/>
</dbReference>
<reference evidence="18 19" key="1">
    <citation type="journal article" date="2022" name="Int. J. Syst. Evol. Microbiol.">
        <title>Neobacillus kokaensis sp. nov., isolated from soil.</title>
        <authorList>
            <person name="Yuki K."/>
            <person name="Matsubara H."/>
            <person name="Yamaguchi S."/>
        </authorList>
    </citation>
    <scope>NUCLEOTIDE SEQUENCE [LARGE SCALE GENOMIC DNA]</scope>
    <source>
        <strain evidence="18 19">LOB 377</strain>
    </source>
</reference>
<feature type="domain" description="Malate synthase C-terminal" evidence="17">
    <location>
        <begin position="589"/>
        <end position="688"/>
    </location>
</feature>
<dbReference type="Gene3D" id="1.20.1220.12">
    <property type="entry name" value="Malate synthase, domain III"/>
    <property type="match status" value="1"/>
</dbReference>
<feature type="binding site" evidence="10">
    <location>
        <begin position="455"/>
        <end position="458"/>
    </location>
    <ligand>
        <name>glyoxylate</name>
        <dbReference type="ChEBI" id="CHEBI:36655"/>
    </ligand>
</feature>
<evidence type="ECO:0000256" key="7">
    <source>
        <dbReference type="ARBA" id="ARBA00022842"/>
    </source>
</evidence>
<keyword evidence="7 10" id="KW-0460">Magnesium</keyword>
<evidence type="ECO:0000256" key="6">
    <source>
        <dbReference type="ARBA" id="ARBA00022723"/>
    </source>
</evidence>
<feature type="binding site" evidence="10">
    <location>
        <position position="116"/>
    </location>
    <ligand>
        <name>acetyl-CoA</name>
        <dbReference type="ChEBI" id="CHEBI:57288"/>
    </ligand>
</feature>
<dbReference type="Pfam" id="PF20658">
    <property type="entry name" value="MSG_insertion"/>
    <property type="match status" value="1"/>
</dbReference>
<dbReference type="InterPro" id="IPR001465">
    <property type="entry name" value="Malate_synthase_TIM"/>
</dbReference>
<evidence type="ECO:0000256" key="3">
    <source>
        <dbReference type="ARBA" id="ARBA00022490"/>
    </source>
</evidence>
<dbReference type="EMBL" id="BNDS01000009">
    <property type="protein sequence ID" value="GHH98976.1"/>
    <property type="molecule type" value="Genomic_DNA"/>
</dbReference>
<dbReference type="Gene3D" id="3.20.20.360">
    <property type="entry name" value="Malate synthase, domain 3"/>
    <property type="match status" value="2"/>
</dbReference>
<keyword evidence="8 10" id="KW-0558">Oxidation</keyword>
<evidence type="ECO:0000256" key="10">
    <source>
        <dbReference type="HAMAP-Rule" id="MF_00641"/>
    </source>
</evidence>
<dbReference type="Pfam" id="PF20659">
    <property type="entry name" value="MS_C"/>
    <property type="match status" value="1"/>
</dbReference>
<dbReference type="InterPro" id="IPR046363">
    <property type="entry name" value="MS_N_TIM-barrel_dom"/>
</dbReference>
<feature type="binding site" evidence="10">
    <location>
        <position position="338"/>
    </location>
    <ligand>
        <name>glyoxylate</name>
        <dbReference type="ChEBI" id="CHEBI:36655"/>
    </ligand>
</feature>
<evidence type="ECO:0000256" key="5">
    <source>
        <dbReference type="ARBA" id="ARBA00022679"/>
    </source>
</evidence>
<dbReference type="Proteomes" id="UP000637074">
    <property type="component" value="Unassembled WGS sequence"/>
</dbReference>
<comment type="pathway">
    <text evidence="10 12">Carbohydrate metabolism; glyoxylate cycle; (S)-malate from isocitrate: step 2/2.</text>
</comment>
<dbReference type="InterPro" id="IPR048355">
    <property type="entry name" value="MS_C"/>
</dbReference>
<evidence type="ECO:0000259" key="14">
    <source>
        <dbReference type="Pfam" id="PF01274"/>
    </source>
</evidence>
<protein>
    <recommendedName>
        <fullName evidence="10 11">Malate synthase G</fullName>
        <ecNumber evidence="10 11">2.3.3.9</ecNumber>
    </recommendedName>
</protein>
<dbReference type="PANTHER" id="PTHR42739">
    <property type="entry name" value="MALATE SYNTHASE G"/>
    <property type="match status" value="1"/>
</dbReference>
<comment type="caution">
    <text evidence="10">Lacks conserved residue(s) required for the propagation of feature annotation.</text>
</comment>
<keyword evidence="2 10" id="KW-0329">Glyoxylate bypass</keyword>
<evidence type="ECO:0000313" key="19">
    <source>
        <dbReference type="Proteomes" id="UP000637074"/>
    </source>
</evidence>
<evidence type="ECO:0000256" key="11">
    <source>
        <dbReference type="NCBIfam" id="TIGR01345"/>
    </source>
</evidence>
<dbReference type="SUPFAM" id="SSF51645">
    <property type="entry name" value="Malate synthase G"/>
    <property type="match status" value="1"/>
</dbReference>
<feature type="binding site" evidence="10">
    <location>
        <begin position="123"/>
        <end position="124"/>
    </location>
    <ligand>
        <name>acetyl-CoA</name>
        <dbReference type="ChEBI" id="CHEBI:57288"/>
    </ligand>
</feature>
<feature type="domain" description="Malate synthase N-terminal" evidence="15">
    <location>
        <begin position="16"/>
        <end position="71"/>
    </location>
</feature>
<feature type="binding site" evidence="10">
    <location>
        <position position="458"/>
    </location>
    <ligand>
        <name>Mg(2+)</name>
        <dbReference type="ChEBI" id="CHEBI:18420"/>
    </ligand>
</feature>
<feature type="binding site" evidence="10">
    <location>
        <position position="539"/>
    </location>
    <ligand>
        <name>acetyl-CoA</name>
        <dbReference type="ChEBI" id="CHEBI:57288"/>
    </ligand>
</feature>
<dbReference type="InterPro" id="IPR048357">
    <property type="entry name" value="MSG_insertion"/>
</dbReference>
<comment type="catalytic activity">
    <reaction evidence="9 10 12">
        <text>glyoxylate + acetyl-CoA + H2O = (S)-malate + CoA + H(+)</text>
        <dbReference type="Rhea" id="RHEA:18181"/>
        <dbReference type="ChEBI" id="CHEBI:15377"/>
        <dbReference type="ChEBI" id="CHEBI:15378"/>
        <dbReference type="ChEBI" id="CHEBI:15589"/>
        <dbReference type="ChEBI" id="CHEBI:36655"/>
        <dbReference type="ChEBI" id="CHEBI:57287"/>
        <dbReference type="ChEBI" id="CHEBI:57288"/>
        <dbReference type="EC" id="2.3.3.9"/>
    </reaction>
</comment>
<organism evidence="18 19">
    <name type="scientific">Neobacillus kokaensis</name>
    <dbReference type="NCBI Taxonomy" id="2759023"/>
    <lineage>
        <taxon>Bacteria</taxon>
        <taxon>Bacillati</taxon>
        <taxon>Bacillota</taxon>
        <taxon>Bacilli</taxon>
        <taxon>Bacillales</taxon>
        <taxon>Bacillaceae</taxon>
        <taxon>Neobacillus</taxon>
    </lineage>
</organism>
<dbReference type="NCBIfam" id="TIGR01345">
    <property type="entry name" value="malate_syn_G"/>
    <property type="match status" value="1"/>
</dbReference>
<feature type="active site" description="Proton acceptor" evidence="10">
    <location>
        <position position="338"/>
    </location>
</feature>
<dbReference type="HAMAP" id="MF_00641">
    <property type="entry name" value="Malate_synth_G"/>
    <property type="match status" value="1"/>
</dbReference>
<comment type="caution">
    <text evidence="18">The sequence shown here is derived from an EMBL/GenBank/DDBJ whole genome shotgun (WGS) entry which is preliminary data.</text>
</comment>
<keyword evidence="19" id="KW-1185">Reference proteome</keyword>
<evidence type="ECO:0000259" key="17">
    <source>
        <dbReference type="Pfam" id="PF20659"/>
    </source>
</evidence>
<name>A0ABQ3N4G4_9BACI</name>
<feature type="modified residue" description="Cysteine sulfenic acid (-SOH)" evidence="10">
    <location>
        <position position="615"/>
    </location>
</feature>
<feature type="binding site" evidence="10">
    <location>
        <position position="274"/>
    </location>
    <ligand>
        <name>acetyl-CoA</name>
        <dbReference type="ChEBI" id="CHEBI:57288"/>
    </ligand>
</feature>
<feature type="coiled-coil region" evidence="13">
    <location>
        <begin position="43"/>
        <end position="70"/>
    </location>
</feature>